<name>A0A3B0VL64_9ZZZZ</name>
<reference evidence="1" key="1">
    <citation type="submission" date="2018-06" db="EMBL/GenBank/DDBJ databases">
        <authorList>
            <person name="Zhirakovskaya E."/>
        </authorList>
    </citation>
    <scope>NUCLEOTIDE SEQUENCE</scope>
</reference>
<dbReference type="AlphaFoldDB" id="A0A3B0VL64"/>
<protein>
    <recommendedName>
        <fullName evidence="2">Thioredoxin domain-containing protein</fullName>
    </recommendedName>
</protein>
<accession>A0A3B0VL64</accession>
<evidence type="ECO:0000313" key="1">
    <source>
        <dbReference type="EMBL" id="VAW32866.1"/>
    </source>
</evidence>
<dbReference type="CDD" id="cd02947">
    <property type="entry name" value="TRX_family"/>
    <property type="match status" value="1"/>
</dbReference>
<dbReference type="InterPro" id="IPR036249">
    <property type="entry name" value="Thioredoxin-like_sf"/>
</dbReference>
<organism evidence="1">
    <name type="scientific">hydrothermal vent metagenome</name>
    <dbReference type="NCBI Taxonomy" id="652676"/>
    <lineage>
        <taxon>unclassified sequences</taxon>
        <taxon>metagenomes</taxon>
        <taxon>ecological metagenomes</taxon>
    </lineage>
</organism>
<dbReference type="EMBL" id="UOEW01000008">
    <property type="protein sequence ID" value="VAW32866.1"/>
    <property type="molecule type" value="Genomic_DNA"/>
</dbReference>
<evidence type="ECO:0008006" key="2">
    <source>
        <dbReference type="Google" id="ProtNLM"/>
    </source>
</evidence>
<proteinExistence type="predicted"/>
<gene>
    <name evidence="1" type="ORF">MNBD_GAMMA01-455</name>
</gene>
<sequence>MMKLLLLLILSTQTLANFSTKLLNIEKITDNNERNSALEYFYYSELQPFLTKNKARSYSKEQLSDVLKAFSTITFYVQNKEISTDYLSIFEIYSRNKWSEKKDYYKVYGALNGARMFAKAQEFYDKYSQYDLPKPLKLLNNTTKGAINVYSPSNKDEYSLKSEEFNFSKETEIIVISNPICHFSNMAVSSIGQHFGLNDFLQTHSRWLVPPSTRWDFEKINIRNTQHPNFKIKYIDKEKDFLIFDYWGTPTFYFLENGKVLDKLVGWPKEGRIKELKALINKYFHKNI</sequence>
<dbReference type="SUPFAM" id="SSF52833">
    <property type="entry name" value="Thioredoxin-like"/>
    <property type="match status" value="1"/>
</dbReference>